<keyword evidence="1" id="KW-1133">Transmembrane helix</keyword>
<name>A0A835GMQ2_SPOEX</name>
<gene>
    <name evidence="2" type="ORF">HW555_003562</name>
</gene>
<protein>
    <submittedName>
        <fullName evidence="2">Uncharacterized protein</fullName>
    </submittedName>
</protein>
<dbReference type="AlphaFoldDB" id="A0A835GMQ2"/>
<evidence type="ECO:0000313" key="2">
    <source>
        <dbReference type="EMBL" id="KAF9420149.1"/>
    </source>
</evidence>
<keyword evidence="1" id="KW-0472">Membrane</keyword>
<dbReference type="EMBL" id="JACKWZ010000035">
    <property type="protein sequence ID" value="KAF9420149.1"/>
    <property type="molecule type" value="Genomic_DNA"/>
</dbReference>
<dbReference type="Proteomes" id="UP000648187">
    <property type="component" value="Unassembled WGS sequence"/>
</dbReference>
<evidence type="ECO:0000256" key="1">
    <source>
        <dbReference type="SAM" id="Phobius"/>
    </source>
</evidence>
<accession>A0A835GMQ2</accession>
<feature type="transmembrane region" description="Helical" evidence="1">
    <location>
        <begin position="127"/>
        <end position="149"/>
    </location>
</feature>
<keyword evidence="1" id="KW-0812">Transmembrane</keyword>
<sequence>MKAELPVCTRCCFCLPLRRGLLVWGYIKLLADLYILLILSYIMFIFIAFHFYGLEFAGLVIAITVFLVDVGLTVVFIVGAHKKKVKYMRLFYFLSIGILAVTGLLLIAQTCLMGHPSFKFKADLLEYYIKIYTSYFIVIVVQAYFILLLRSEIIKLKNSCKFRFVNNAAEALCSLECEVPAPAAPEPVEGDQ</sequence>
<reference evidence="2" key="1">
    <citation type="submission" date="2020-08" db="EMBL/GenBank/DDBJ databases">
        <title>Spodoptera exigua strain:BAW_Kor-Di-RS1 Genome sequencing and assembly.</title>
        <authorList>
            <person name="Kim J."/>
            <person name="Nam H.Y."/>
            <person name="Kwon M."/>
            <person name="Choi J.H."/>
            <person name="Cho S.R."/>
            <person name="Kim G.-H."/>
        </authorList>
    </citation>
    <scope>NUCLEOTIDE SEQUENCE</scope>
    <source>
        <strain evidence="2">BAW_Kor-Di-RS1</strain>
        <tissue evidence="2">Whole-body</tissue>
    </source>
</reference>
<organism evidence="2 3">
    <name type="scientific">Spodoptera exigua</name>
    <name type="common">Beet armyworm</name>
    <name type="synonym">Noctua fulgens</name>
    <dbReference type="NCBI Taxonomy" id="7107"/>
    <lineage>
        <taxon>Eukaryota</taxon>
        <taxon>Metazoa</taxon>
        <taxon>Ecdysozoa</taxon>
        <taxon>Arthropoda</taxon>
        <taxon>Hexapoda</taxon>
        <taxon>Insecta</taxon>
        <taxon>Pterygota</taxon>
        <taxon>Neoptera</taxon>
        <taxon>Endopterygota</taxon>
        <taxon>Lepidoptera</taxon>
        <taxon>Glossata</taxon>
        <taxon>Ditrysia</taxon>
        <taxon>Noctuoidea</taxon>
        <taxon>Noctuidae</taxon>
        <taxon>Amphipyrinae</taxon>
        <taxon>Spodoptera</taxon>
    </lineage>
</organism>
<comment type="caution">
    <text evidence="2">The sequence shown here is derived from an EMBL/GenBank/DDBJ whole genome shotgun (WGS) entry which is preliminary data.</text>
</comment>
<keyword evidence="3" id="KW-1185">Reference proteome</keyword>
<proteinExistence type="predicted"/>
<feature type="transmembrane region" description="Helical" evidence="1">
    <location>
        <begin position="29"/>
        <end position="52"/>
    </location>
</feature>
<evidence type="ECO:0000313" key="3">
    <source>
        <dbReference type="Proteomes" id="UP000648187"/>
    </source>
</evidence>
<feature type="transmembrane region" description="Helical" evidence="1">
    <location>
        <begin position="90"/>
        <end position="115"/>
    </location>
</feature>
<feature type="transmembrane region" description="Helical" evidence="1">
    <location>
        <begin position="58"/>
        <end position="78"/>
    </location>
</feature>